<feature type="coiled-coil region" evidence="1">
    <location>
        <begin position="14"/>
        <end position="41"/>
    </location>
</feature>
<evidence type="ECO:0000313" key="3">
    <source>
        <dbReference type="EMBL" id="RJR27005.1"/>
    </source>
</evidence>
<comment type="caution">
    <text evidence="3">The sequence shown here is derived from an EMBL/GenBank/DDBJ whole genome shotgun (WGS) entry which is preliminary data.</text>
</comment>
<feature type="region of interest" description="Disordered" evidence="2">
    <location>
        <begin position="351"/>
        <end position="382"/>
    </location>
</feature>
<protein>
    <submittedName>
        <fullName evidence="3">Uncharacterized protein</fullName>
    </submittedName>
</protein>
<proteinExistence type="predicted"/>
<sequence>MSNKQGKNKLEAANSQESEFIKGIESRLDELQEELGEKSAKVVKTLLTAAAAGSIFLGACQSESPRVIELPNMPQEVASESLPNTYDEVTSPWEGSSMYRTYEDSLGGNEYQKFIGNSEKMVEAWTVEGSIYAPWYRLQNLKSIESAPSSLKPRWDEGETLLTLRLKVETIKEEIGFENTAIIIDAFGPHSAAAALKLVTEGGWQPVPMNQEVPCVGCQNPIGGETLGVYLYGAAEVGKHTKELAPDAPPAFIWSASRKGLYSQMDQEGKNAYSFSPEDLPSPDFLKEHGIDSILYLTETPEYDNEDTMMILDFYEKAGIKIEEMELDPVPFDPYFTEKIESLGQQYMEKKKDTREWNIRQSERRDAQRQQSELLEQQKPGE</sequence>
<evidence type="ECO:0000256" key="1">
    <source>
        <dbReference type="SAM" id="Coils"/>
    </source>
</evidence>
<dbReference type="EMBL" id="QZJF01000017">
    <property type="protein sequence ID" value="RJR27005.1"/>
    <property type="molecule type" value="Genomic_DNA"/>
</dbReference>
<gene>
    <name evidence="3" type="ORF">C4561_04485</name>
</gene>
<dbReference type="AlphaFoldDB" id="A0A3A4ZCM9"/>
<reference evidence="3 4" key="1">
    <citation type="journal article" date="2017" name="ISME J.">
        <title>Energy and carbon metabolisms in a deep terrestrial subsurface fluid microbial community.</title>
        <authorList>
            <person name="Momper L."/>
            <person name="Jungbluth S.P."/>
            <person name="Lee M.D."/>
            <person name="Amend J.P."/>
        </authorList>
    </citation>
    <scope>NUCLEOTIDE SEQUENCE [LARGE SCALE GENOMIC DNA]</scope>
    <source>
        <strain evidence="3">SURF_46</strain>
    </source>
</reference>
<name>A0A3A4ZCM9_UNCKA</name>
<evidence type="ECO:0000256" key="2">
    <source>
        <dbReference type="SAM" id="MobiDB-lite"/>
    </source>
</evidence>
<dbReference type="Proteomes" id="UP000265540">
    <property type="component" value="Unassembled WGS sequence"/>
</dbReference>
<keyword evidence="1" id="KW-0175">Coiled coil</keyword>
<accession>A0A3A4ZCM9</accession>
<feature type="compositionally biased region" description="Basic and acidic residues" evidence="2">
    <location>
        <begin position="351"/>
        <end position="368"/>
    </location>
</feature>
<organism evidence="3 4">
    <name type="scientific">candidate division WWE3 bacterium</name>
    <dbReference type="NCBI Taxonomy" id="2053526"/>
    <lineage>
        <taxon>Bacteria</taxon>
        <taxon>Katanobacteria</taxon>
    </lineage>
</organism>
<evidence type="ECO:0000313" key="4">
    <source>
        <dbReference type="Proteomes" id="UP000265540"/>
    </source>
</evidence>